<feature type="compositionally biased region" description="Polar residues" evidence="6">
    <location>
        <begin position="248"/>
        <end position="258"/>
    </location>
</feature>
<organism evidence="7 8">
    <name type="scientific">Bradyrhizobium lablabi</name>
    <dbReference type="NCBI Taxonomy" id="722472"/>
    <lineage>
        <taxon>Bacteria</taxon>
        <taxon>Pseudomonadati</taxon>
        <taxon>Pseudomonadota</taxon>
        <taxon>Alphaproteobacteria</taxon>
        <taxon>Hyphomicrobiales</taxon>
        <taxon>Nitrobacteraceae</taxon>
        <taxon>Bradyrhizobium</taxon>
    </lineage>
</organism>
<sequence>MKTPAPPSRSMRDLGAFTPARVGLGRAGASMPTKALLDFTLDHARARDAVHAAFDASAVVAGLGDLGLEAFAVRSRARDRAEYLRRPDLGRTLDQASQLLLESHGGTPCRLAIVVGDGLSPTAVDTHAIQLLRRLIPQLAVDGIEIGRAVVASGARVALGDEIGAMLGARMMVMLIGERPGLSASDSLGAYLTFAPRPGLTDAERNCVSNIHGAGLGYDEAAFRIAWLVREGLAREVTGVALKDESGVSTPAVSRQIQKVNDKFKNNPKNKSNSNSKT</sequence>
<dbReference type="EC" id="4.3.1.7" evidence="5"/>
<evidence type="ECO:0000313" key="7">
    <source>
        <dbReference type="EMBL" id="SHJ72758.1"/>
    </source>
</evidence>
<dbReference type="GO" id="GO:0031471">
    <property type="term" value="C:ethanolamine degradation polyhedral organelle"/>
    <property type="evidence" value="ECO:0007669"/>
    <property type="project" value="UniProtKB-UniRule"/>
</dbReference>
<dbReference type="UniPathway" id="UPA00560"/>
<accession>A0A1M6LNJ8</accession>
<dbReference type="GO" id="GO:0008851">
    <property type="term" value="F:ethanolamine ammonia-lyase activity"/>
    <property type="evidence" value="ECO:0007669"/>
    <property type="project" value="UniProtKB-UniRule"/>
</dbReference>
<comment type="pathway">
    <text evidence="5">Amine and polyamine degradation; ethanolamine degradation.</text>
</comment>
<comment type="function">
    <text evidence="5">Catalyzes the deamination of various vicinal amino-alcohols to oxo compounds. Allows this organism to utilize ethanolamine as the sole source of nitrogen and carbon in the presence of external vitamin B12.</text>
</comment>
<dbReference type="PANTHER" id="PTHR39330:SF1">
    <property type="entry name" value="ETHANOLAMINE AMMONIA-LYASE SMALL SUBUNIT"/>
    <property type="match status" value="1"/>
</dbReference>
<dbReference type="InterPro" id="IPR042251">
    <property type="entry name" value="EutC_C"/>
</dbReference>
<dbReference type="InterPro" id="IPR009246">
    <property type="entry name" value="EutC"/>
</dbReference>
<evidence type="ECO:0000256" key="5">
    <source>
        <dbReference type="HAMAP-Rule" id="MF_00601"/>
    </source>
</evidence>
<dbReference type="GO" id="GO:0006520">
    <property type="term" value="P:amino acid metabolic process"/>
    <property type="evidence" value="ECO:0007669"/>
    <property type="project" value="InterPro"/>
</dbReference>
<dbReference type="Gene3D" id="3.40.50.11240">
    <property type="entry name" value="Ethanolamine ammonia-lyase light chain (EutC)"/>
    <property type="match status" value="1"/>
</dbReference>
<dbReference type="GO" id="GO:0031419">
    <property type="term" value="F:cobalamin binding"/>
    <property type="evidence" value="ECO:0007669"/>
    <property type="project" value="UniProtKB-UniRule"/>
</dbReference>
<feature type="binding site" evidence="5">
    <location>
        <position position="157"/>
    </location>
    <ligand>
        <name>adenosylcob(III)alamin</name>
        <dbReference type="ChEBI" id="CHEBI:18408"/>
    </ligand>
</feature>
<evidence type="ECO:0000256" key="6">
    <source>
        <dbReference type="SAM" id="MobiDB-lite"/>
    </source>
</evidence>
<evidence type="ECO:0000256" key="3">
    <source>
        <dbReference type="ARBA" id="ARBA00023285"/>
    </source>
</evidence>
<evidence type="ECO:0000256" key="1">
    <source>
        <dbReference type="ARBA" id="ARBA00022628"/>
    </source>
</evidence>
<keyword evidence="2 5" id="KW-0456">Lyase</keyword>
<dbReference type="Proteomes" id="UP000189935">
    <property type="component" value="Chromosome I"/>
</dbReference>
<dbReference type="PANTHER" id="PTHR39330">
    <property type="entry name" value="ETHANOLAMINE AMMONIA-LYASE LIGHT CHAIN"/>
    <property type="match status" value="1"/>
</dbReference>
<gene>
    <name evidence="5" type="primary">eutC</name>
    <name evidence="7" type="ORF">SAMN05444159_1333</name>
</gene>
<feature type="binding site" evidence="5">
    <location>
        <position position="178"/>
    </location>
    <ligand>
        <name>adenosylcob(III)alamin</name>
        <dbReference type="ChEBI" id="CHEBI:18408"/>
    </ligand>
</feature>
<evidence type="ECO:0000256" key="4">
    <source>
        <dbReference type="ARBA" id="ARBA00024446"/>
    </source>
</evidence>
<name>A0A1M6LNJ8_9BRAD</name>
<comment type="cofactor">
    <cofactor evidence="5">
        <name>adenosylcob(III)alamin</name>
        <dbReference type="ChEBI" id="CHEBI:18408"/>
    </cofactor>
    <text evidence="5">Binds between the large and small subunits.</text>
</comment>
<dbReference type="Gene3D" id="1.10.30.40">
    <property type="entry name" value="Ethanolamine ammonia-lyase light chain (EutC), N-terminal domain"/>
    <property type="match status" value="1"/>
</dbReference>
<proteinExistence type="inferred from homology"/>
<keyword evidence="3 5" id="KW-0170">Cobalt</keyword>
<evidence type="ECO:0000256" key="2">
    <source>
        <dbReference type="ARBA" id="ARBA00023239"/>
    </source>
</evidence>
<dbReference type="InterPro" id="IPR042255">
    <property type="entry name" value="EutC_N"/>
</dbReference>
<comment type="similarity">
    <text evidence="5">Belongs to the EutC family.</text>
</comment>
<dbReference type="NCBIfam" id="NF003971">
    <property type="entry name" value="PRK05465.1"/>
    <property type="match status" value="1"/>
</dbReference>
<keyword evidence="1 5" id="KW-0846">Cobalamin</keyword>
<reference evidence="7 8" key="1">
    <citation type="submission" date="2016-11" db="EMBL/GenBank/DDBJ databases">
        <authorList>
            <person name="Jaros S."/>
            <person name="Januszkiewicz K."/>
            <person name="Wedrychowicz H."/>
        </authorList>
    </citation>
    <scope>NUCLEOTIDE SEQUENCE [LARGE SCALE GENOMIC DNA]</scope>
    <source>
        <strain evidence="7 8">GAS499</strain>
    </source>
</reference>
<evidence type="ECO:0000313" key="8">
    <source>
        <dbReference type="Proteomes" id="UP000189935"/>
    </source>
</evidence>
<dbReference type="RefSeq" id="WP_079537466.1">
    <property type="nucleotide sequence ID" value="NZ_LT670844.1"/>
</dbReference>
<feature type="compositionally biased region" description="Low complexity" evidence="6">
    <location>
        <begin position="267"/>
        <end position="278"/>
    </location>
</feature>
<keyword evidence="4 5" id="KW-1283">Bacterial microcompartment</keyword>
<dbReference type="GO" id="GO:0046336">
    <property type="term" value="P:ethanolamine catabolic process"/>
    <property type="evidence" value="ECO:0007669"/>
    <property type="project" value="UniProtKB-UniRule"/>
</dbReference>
<comment type="subunit">
    <text evidence="5">The basic unit is a heterodimer which dimerizes to form tetramers. The heterotetramers trimerize; 6 large subunits form a core ring with 6 small subunits projecting outwards.</text>
</comment>
<dbReference type="Pfam" id="PF05985">
    <property type="entry name" value="EutC"/>
    <property type="match status" value="1"/>
</dbReference>
<feature type="region of interest" description="Disordered" evidence="6">
    <location>
        <begin position="248"/>
        <end position="278"/>
    </location>
</feature>
<comment type="subcellular location">
    <subcellularLocation>
        <location evidence="5">Bacterial microcompartment</location>
    </subcellularLocation>
</comment>
<dbReference type="HAMAP" id="MF_00601">
    <property type="entry name" value="EutC"/>
    <property type="match status" value="1"/>
</dbReference>
<dbReference type="EMBL" id="LT670844">
    <property type="protein sequence ID" value="SHJ72758.1"/>
    <property type="molecule type" value="Genomic_DNA"/>
</dbReference>
<dbReference type="AlphaFoldDB" id="A0A1M6LNJ8"/>
<feature type="binding site" evidence="5">
    <location>
        <position position="207"/>
    </location>
    <ligand>
        <name>adenosylcob(III)alamin</name>
        <dbReference type="ChEBI" id="CHEBI:18408"/>
    </ligand>
</feature>
<comment type="catalytic activity">
    <reaction evidence="5">
        <text>ethanolamine = acetaldehyde + NH4(+)</text>
        <dbReference type="Rhea" id="RHEA:15313"/>
        <dbReference type="ChEBI" id="CHEBI:15343"/>
        <dbReference type="ChEBI" id="CHEBI:28938"/>
        <dbReference type="ChEBI" id="CHEBI:57603"/>
        <dbReference type="EC" id="4.3.1.7"/>
    </reaction>
</comment>
<protein>
    <recommendedName>
        <fullName evidence="5">Ethanolamine ammonia-lyase small subunit</fullName>
        <shortName evidence="5">EAL small subunit</shortName>
        <ecNumber evidence="5">4.3.1.7</ecNumber>
    </recommendedName>
</protein>
<dbReference type="OrthoDB" id="114248at2"/>
<dbReference type="GO" id="GO:0009350">
    <property type="term" value="C:ethanolamine ammonia-lyase complex"/>
    <property type="evidence" value="ECO:0007669"/>
    <property type="project" value="UniProtKB-UniRule"/>
</dbReference>
<dbReference type="PIRSF" id="PIRSF018982">
    <property type="entry name" value="EutC"/>
    <property type="match status" value="1"/>
</dbReference>